<gene>
    <name evidence="1" type="ORF">SFRICE_026965</name>
</gene>
<organism evidence="1">
    <name type="scientific">Spodoptera frugiperda</name>
    <name type="common">Fall armyworm</name>
    <dbReference type="NCBI Taxonomy" id="7108"/>
    <lineage>
        <taxon>Eukaryota</taxon>
        <taxon>Metazoa</taxon>
        <taxon>Ecdysozoa</taxon>
        <taxon>Arthropoda</taxon>
        <taxon>Hexapoda</taxon>
        <taxon>Insecta</taxon>
        <taxon>Pterygota</taxon>
        <taxon>Neoptera</taxon>
        <taxon>Endopterygota</taxon>
        <taxon>Lepidoptera</taxon>
        <taxon>Glossata</taxon>
        <taxon>Ditrysia</taxon>
        <taxon>Noctuoidea</taxon>
        <taxon>Noctuidae</taxon>
        <taxon>Amphipyrinae</taxon>
        <taxon>Spodoptera</taxon>
    </lineage>
</organism>
<sequence>MSDFVSLNLGFNHLTVQDVASRNKIIPEGLFSNPDLSPDVKPAIVICDATYVFVLIYKN</sequence>
<proteinExistence type="predicted"/>
<dbReference type="AlphaFoldDB" id="A0A2H1WW25"/>
<name>A0A2H1WW25_SPOFR</name>
<protein>
    <submittedName>
        <fullName evidence="1">SFRICE_026965</fullName>
    </submittedName>
</protein>
<accession>A0A2H1WW25</accession>
<dbReference type="EMBL" id="ODYU01011502">
    <property type="protein sequence ID" value="SOQ57273.1"/>
    <property type="molecule type" value="Genomic_DNA"/>
</dbReference>
<reference evidence="1" key="1">
    <citation type="submission" date="2016-07" db="EMBL/GenBank/DDBJ databases">
        <authorList>
            <person name="Bretaudeau A."/>
        </authorList>
    </citation>
    <scope>NUCLEOTIDE SEQUENCE</scope>
    <source>
        <strain evidence="1">Rice</strain>
        <tissue evidence="1">Whole body</tissue>
    </source>
</reference>
<evidence type="ECO:0000313" key="1">
    <source>
        <dbReference type="EMBL" id="SOQ57273.1"/>
    </source>
</evidence>